<evidence type="ECO:0000313" key="2">
    <source>
        <dbReference type="Proteomes" id="UP001057102"/>
    </source>
</evidence>
<protein>
    <submittedName>
        <fullName evidence="1">Uncharacterized protein</fullName>
    </submittedName>
</protein>
<reference evidence="1" key="1">
    <citation type="submission" date="2022-05" db="EMBL/GenBank/DDBJ databases">
        <authorList>
            <person name="Friedrich I."/>
            <person name="Poehlein A."/>
            <person name="Schneider D."/>
            <person name="Hertel R."/>
            <person name="Daniel R."/>
        </authorList>
    </citation>
    <scope>NUCLEOTIDE SEQUENCE</scope>
</reference>
<evidence type="ECO:0000313" key="1">
    <source>
        <dbReference type="EMBL" id="USN14440.1"/>
    </source>
</evidence>
<keyword evidence="2" id="KW-1185">Reference proteome</keyword>
<name>A0A9E7SK12_9CAUD</name>
<dbReference type="EMBL" id="ON529854">
    <property type="protein sequence ID" value="USN14440.1"/>
    <property type="molecule type" value="Genomic_DNA"/>
</dbReference>
<gene>
    <name evidence="1" type="ORF">DONNERLITTCHEN_00390</name>
</gene>
<dbReference type="Pfam" id="PF11672">
    <property type="entry name" value="DUF3268"/>
    <property type="match status" value="1"/>
</dbReference>
<sequence>MVTFTKYHRRKRYPDWREPPTACDRCGEPTVQLASNSAIYGREYGEWPYVYLCMLCGATVGTHPHSIYPLGLMADAETRSLRTALHAIIDPAWREGLVGRGELYALMADLMGFPPGRRFHVGELTKDECRAANEAFRAWETAVDFGDGPR</sequence>
<dbReference type="InterPro" id="IPR021686">
    <property type="entry name" value="DUF3268"/>
</dbReference>
<organism evidence="1 2">
    <name type="scientific">Janthinobacterium phage vB_JliS-Donnerlittchen</name>
    <dbReference type="NCBI Taxonomy" id="2948610"/>
    <lineage>
        <taxon>Viruses</taxon>
        <taxon>Duplodnaviria</taxon>
        <taxon>Heunggongvirae</taxon>
        <taxon>Uroviricota</taxon>
        <taxon>Caudoviricetes</taxon>
        <taxon>Mesyanzhinovviridae</taxon>
        <taxon>Bradleyvirinae</taxon>
        <taxon>Donnerlittchenvirus</taxon>
        <taxon>Donnerlittchenvirus donnerlittchenvirus</taxon>
    </lineage>
</organism>
<accession>A0A9E7SK12</accession>
<proteinExistence type="predicted"/>
<dbReference type="Proteomes" id="UP001057102">
    <property type="component" value="Segment"/>
</dbReference>